<dbReference type="RefSeq" id="WP_262598433.1">
    <property type="nucleotide sequence ID" value="NZ_CP103300.1"/>
</dbReference>
<organism evidence="3 4">
    <name type="scientific">Endozoicomonas euniceicola</name>
    <dbReference type="NCBI Taxonomy" id="1234143"/>
    <lineage>
        <taxon>Bacteria</taxon>
        <taxon>Pseudomonadati</taxon>
        <taxon>Pseudomonadota</taxon>
        <taxon>Gammaproteobacteria</taxon>
        <taxon>Oceanospirillales</taxon>
        <taxon>Endozoicomonadaceae</taxon>
        <taxon>Endozoicomonas</taxon>
    </lineage>
</organism>
<evidence type="ECO:0008006" key="5">
    <source>
        <dbReference type="Google" id="ProtNLM"/>
    </source>
</evidence>
<evidence type="ECO:0000313" key="4">
    <source>
        <dbReference type="Proteomes" id="UP001163255"/>
    </source>
</evidence>
<proteinExistence type="predicted"/>
<keyword evidence="4" id="KW-1185">Reference proteome</keyword>
<reference evidence="3" key="1">
    <citation type="submission" date="2022-10" db="EMBL/GenBank/DDBJ databases">
        <title>Completed Genome Sequence of two octocoral isolated bacterium, Endozoicomonas euniceicola EF212T and Endozoicomonas gorgoniicola PS125T.</title>
        <authorList>
            <person name="Chiou Y.-J."/>
            <person name="Chen Y.-H."/>
        </authorList>
    </citation>
    <scope>NUCLEOTIDE SEQUENCE</scope>
    <source>
        <strain evidence="3">EF212</strain>
    </source>
</reference>
<dbReference type="EMBL" id="CP103300">
    <property type="protein sequence ID" value="UYM16129.1"/>
    <property type="molecule type" value="Genomic_DNA"/>
</dbReference>
<evidence type="ECO:0000256" key="1">
    <source>
        <dbReference type="SAM" id="Coils"/>
    </source>
</evidence>
<feature type="coiled-coil region" evidence="1">
    <location>
        <begin position="205"/>
        <end position="239"/>
    </location>
</feature>
<evidence type="ECO:0000313" key="3">
    <source>
        <dbReference type="EMBL" id="UYM16129.1"/>
    </source>
</evidence>
<evidence type="ECO:0000256" key="2">
    <source>
        <dbReference type="SAM" id="MobiDB-lite"/>
    </source>
</evidence>
<sequence length="778" mass="87580">MKIMLFFTFRNNLLARVIFLWAMIACAFPSYGHSGSQLLPFTFAPDFLIPGAFTKLPDGFALNNILETTQKEAVKQPHVNPYSFLNKINITVLALGETEFVLNISDGEWNQTSLGKLNGQCTIGTENQIHCKSGTGKSLRLDFTINLESVFTVQLSQGGGLTLLPSTIPDHGGSDETWLKTINTDRILRYLQDQRMQSIKIQENAKKWKEQVHTKKTEIQKKQEELKKELQRIKLLNGEALFIQGAKQDQDPDHHATSVKIRITKTSQETFELDLSSQYHGELPPGIQLIPLDDSRYTGGGNEPQTKQDQKAPAPPGKKGSGSTASSTTQGSSSTSTTVSATGSGNGQRYARHLGRLKAIRKAVNESLKVKDQKNNIDEFFMVLKSLYKTYPGILKERGSLIDPQTRSKGIFTLLKRHFPEAVKKGDITHVFLDYSSFEQLPEKTLRKLAKKAFPTREFPRDLPNKELVKLLIEAKNDDKKHGLIHFALGHPQCLYGLVEFFISQISLMGVEAPKLYVFQDQTGHVSVFSLRKNTAGHYRIMIADSLTVFEESDQMHNYNFSALAEFISTTLLIALKHENIKGSRFFFLPSRQVDNYTCSSFMLHDLETLMESPMLAKNGYHVTNPTTNVELIHQYFSIFAEVAEQPKPLRINGEERDINQALKGPGVNLDDLRMTFIDLVFTAGLADNLLPPELVQFYRLRRFPQRFLYLTQGRQYLNQMLKGFDCSAQQEVNTQVDSTRGRLSTSDGVYHSDANLAAALLWMKMNIELVEGADVGP</sequence>
<accession>A0ABY6GVX0</accession>
<keyword evidence="1" id="KW-0175">Coiled coil</keyword>
<feature type="compositionally biased region" description="Low complexity" evidence="2">
    <location>
        <begin position="321"/>
        <end position="343"/>
    </location>
</feature>
<dbReference type="Proteomes" id="UP001163255">
    <property type="component" value="Chromosome"/>
</dbReference>
<protein>
    <recommendedName>
        <fullName evidence="5">Ubiquitin-like protease family profile domain-containing protein</fullName>
    </recommendedName>
</protein>
<name>A0ABY6GVX0_9GAMM</name>
<feature type="region of interest" description="Disordered" evidence="2">
    <location>
        <begin position="282"/>
        <end position="348"/>
    </location>
</feature>
<gene>
    <name evidence="3" type="ORF">NX720_25575</name>
</gene>